<evidence type="ECO:0000313" key="2">
    <source>
        <dbReference type="Proteomes" id="UP000000664"/>
    </source>
</evidence>
<accession>A0A805ZZ34</accession>
<sequence length="103" mass="11788">MVKKCFLPDHDFGCSDFKVDCSETEIASTYSQFYQELGVRIMANKNLSSFLTDLPQAKADTYANLGFRIIKKKSYNPKVNIPIITQTDGNYLMYGFRVKVKNL</sequence>
<dbReference type="AlphaFoldDB" id="A0A805ZZ34"/>
<dbReference type="Proteomes" id="UP000000664">
    <property type="component" value="Chromosome"/>
</dbReference>
<evidence type="ECO:0000313" key="1">
    <source>
        <dbReference type="EMBL" id="ABJ60346.1"/>
    </source>
</evidence>
<proteinExistence type="predicted"/>
<reference evidence="1 2" key="1">
    <citation type="journal article" date="2006" name="Proc. Natl. Acad. Sci. U.S.A.">
        <title>Comparative genomics of the lactic acid bacteria.</title>
        <authorList>
            <person name="Makarova K."/>
            <person name="Slesarev A."/>
            <person name="Wolf Y."/>
            <person name="Sorokin A."/>
            <person name="Mirkin B."/>
            <person name="Koonin E."/>
            <person name="Pavlov A."/>
            <person name="Pavlova N."/>
            <person name="Karamychev V."/>
            <person name="Polouchine N."/>
            <person name="Shakhova V."/>
            <person name="Grigoriev I."/>
            <person name="Lou Y."/>
            <person name="Rohksar D."/>
            <person name="Lucas S."/>
            <person name="Huang K."/>
            <person name="Goodstein D.M."/>
            <person name="Hawkins T."/>
            <person name="Plengvidhya V."/>
            <person name="Welker D."/>
            <person name="Hughes J."/>
            <person name="Goh Y."/>
            <person name="Benson A."/>
            <person name="Baldwin K."/>
            <person name="Lee J.H."/>
            <person name="Diaz-Muniz I."/>
            <person name="Dosti B."/>
            <person name="Smeianov V."/>
            <person name="Wechter W."/>
            <person name="Barabote R."/>
            <person name="Lorca G."/>
            <person name="Altermann E."/>
            <person name="Barrangou R."/>
            <person name="Ganesan B."/>
            <person name="Xie Y."/>
            <person name="Rawsthorne H."/>
            <person name="Tamir D."/>
            <person name="Parker C."/>
            <person name="Breidt F."/>
            <person name="Broadbent J."/>
            <person name="Hutkins R."/>
            <person name="O'Sullivan D."/>
            <person name="Steele J."/>
            <person name="Unlu G."/>
            <person name="Saier M."/>
            <person name="Klaenhammer T."/>
            <person name="Richardson P."/>
            <person name="Kozyavkin S."/>
            <person name="Weimer B."/>
            <person name="Mills D."/>
        </authorList>
    </citation>
    <scope>NUCLEOTIDE SEQUENCE [LARGE SCALE GENOMIC DNA]</scope>
    <source>
        <strain evidence="2">ATCC 33323 / DSM 20243 / BCRC 14619 / CIP 102991 / JCM 1131 / KCTC 3163 / NCIMB 11718 / NCTC 13722 / AM63</strain>
    </source>
</reference>
<protein>
    <submittedName>
        <fullName evidence="1">Predicted transcriptional regulator</fullName>
    </submittedName>
</protein>
<dbReference type="EMBL" id="CP000413">
    <property type="protein sequence ID" value="ABJ60346.1"/>
    <property type="molecule type" value="Genomic_DNA"/>
</dbReference>
<dbReference type="KEGG" id="lga:LGAS_0961"/>
<name>A0A805ZZ34_LACGA</name>
<gene>
    <name evidence="1" type="ordered locus">LGAS_0961</name>
</gene>
<organism evidence="1 2">
    <name type="scientific">Lactobacillus gasseri (strain ATCC 33323 / DSM 20243 / BCRC 14619 / CIP 102991 / JCM 1131 / KCTC 3163 / NCIMB 11718 / NCTC 13722 / AM63)</name>
    <dbReference type="NCBI Taxonomy" id="324831"/>
    <lineage>
        <taxon>Bacteria</taxon>
        <taxon>Bacillati</taxon>
        <taxon>Bacillota</taxon>
        <taxon>Bacilli</taxon>
        <taxon>Lactobacillales</taxon>
        <taxon>Lactobacillaceae</taxon>
        <taxon>Lactobacillus</taxon>
    </lineage>
</organism>